<protein>
    <submittedName>
        <fullName evidence="1">Uncharacterized protein</fullName>
    </submittedName>
</protein>
<proteinExistence type="predicted"/>
<reference evidence="1" key="1">
    <citation type="submission" date="2014-11" db="EMBL/GenBank/DDBJ databases">
        <authorList>
            <person name="Amaro Gonzalez C."/>
        </authorList>
    </citation>
    <scope>NUCLEOTIDE SEQUENCE</scope>
</reference>
<accession>A0A0E9RT60</accession>
<dbReference type="EMBL" id="GBXM01076261">
    <property type="protein sequence ID" value="JAH32316.1"/>
    <property type="molecule type" value="Transcribed_RNA"/>
</dbReference>
<organism evidence="1">
    <name type="scientific">Anguilla anguilla</name>
    <name type="common">European freshwater eel</name>
    <name type="synonym">Muraena anguilla</name>
    <dbReference type="NCBI Taxonomy" id="7936"/>
    <lineage>
        <taxon>Eukaryota</taxon>
        <taxon>Metazoa</taxon>
        <taxon>Chordata</taxon>
        <taxon>Craniata</taxon>
        <taxon>Vertebrata</taxon>
        <taxon>Euteleostomi</taxon>
        <taxon>Actinopterygii</taxon>
        <taxon>Neopterygii</taxon>
        <taxon>Teleostei</taxon>
        <taxon>Anguilliformes</taxon>
        <taxon>Anguillidae</taxon>
        <taxon>Anguilla</taxon>
    </lineage>
</organism>
<reference evidence="1" key="2">
    <citation type="journal article" date="2015" name="Fish Shellfish Immunol.">
        <title>Early steps in the European eel (Anguilla anguilla)-Vibrio vulnificus interaction in the gills: Role of the RtxA13 toxin.</title>
        <authorList>
            <person name="Callol A."/>
            <person name="Pajuelo D."/>
            <person name="Ebbesson L."/>
            <person name="Teles M."/>
            <person name="MacKenzie S."/>
            <person name="Amaro C."/>
        </authorList>
    </citation>
    <scope>NUCLEOTIDE SEQUENCE</scope>
</reference>
<evidence type="ECO:0000313" key="1">
    <source>
        <dbReference type="EMBL" id="JAH32316.1"/>
    </source>
</evidence>
<name>A0A0E9RT60_ANGAN</name>
<dbReference type="AlphaFoldDB" id="A0A0E9RT60"/>
<sequence length="50" mass="5874">MHKIGVKFDVCIQSVNYGVFKKNLSLVKMFLVNNLCNKFKNKEYKVSRYG</sequence>